<evidence type="ECO:0000313" key="5">
    <source>
        <dbReference type="Proteomes" id="UP000827721"/>
    </source>
</evidence>
<evidence type="ECO:0000259" key="3">
    <source>
        <dbReference type="Pfam" id="PF21647"/>
    </source>
</evidence>
<proteinExistence type="predicted"/>
<dbReference type="InterPro" id="IPR048297">
    <property type="entry name" value="DUF936_dom_pln"/>
</dbReference>
<protein>
    <submittedName>
        <fullName evidence="4">Uncharacterized protein</fullName>
    </submittedName>
</protein>
<sequence length="560" mass="62189">MENLSSGVLFRLLREMGVEEKEFDYDDDGCTKPVLLQIRSIIPVLAKSDLWPNQGFFLKVSDFSHALYVSLPQEQNDMILGNKLQLGQLIYVEKLEAAYPVPMLKGVRTIPGRHPCDGDPADLVSLHNLERFCGTSEVKMIVEESNVEKNPMDRESFNASKAPKVHPKAGKRRRASSCLTEGEGAEVFSTRPPRCDSSDDYSSFRSRRKYAGSAMKSANYSNQRRTSASLKNNKESLYPAMKFGSLNGNEGAEAEISWDSLPSNLVKLGKDMLRQRDGALLAAVEGLLEASAAERVLKCLRTYSELHSAKGDDQQPSLDKVFNLQNELAQTRLIVQSLKKMGPLSTTDDDSNDPTSIKKVLKVGLDKKRNATSWIKAALESDLAPASAPTKAKRASLNTINAEKISSTAINGAMKKGTFVQAPRRIGEFQVLLAADKDNQPDWVRGSSLYTAADLANSLQNECSTWFLAYVEHYLDEINSKSVFKQSDNQVAEMMFQIKKMNDWLDVIVKSEGDKVGTTSQDSDRLEAYGRVKHKIYEVLLNNVERTALAFEHLSAVAEN</sequence>
<comment type="caution">
    <text evidence="4">The sequence shown here is derived from an EMBL/GenBank/DDBJ whole genome shotgun (WGS) entry which is preliminary data.</text>
</comment>
<name>A0ABQ8IFJ2_9ROSI</name>
<feature type="region of interest" description="Disordered" evidence="1">
    <location>
        <begin position="149"/>
        <end position="203"/>
    </location>
</feature>
<gene>
    <name evidence="4" type="ORF">JRO89_XS02G0099600</name>
</gene>
<feature type="domain" description="DUF6857" evidence="3">
    <location>
        <begin position="247"/>
        <end position="550"/>
    </location>
</feature>
<feature type="domain" description="DUF936" evidence="2">
    <location>
        <begin position="4"/>
        <end position="124"/>
    </location>
</feature>
<evidence type="ECO:0000256" key="1">
    <source>
        <dbReference type="SAM" id="MobiDB-lite"/>
    </source>
</evidence>
<dbReference type="Pfam" id="PF21647">
    <property type="entry name" value="DUF6857"/>
    <property type="match status" value="1"/>
</dbReference>
<feature type="compositionally biased region" description="Basic residues" evidence="1">
    <location>
        <begin position="163"/>
        <end position="175"/>
    </location>
</feature>
<dbReference type="InterPro" id="IPR010341">
    <property type="entry name" value="DUF936_pln"/>
</dbReference>
<evidence type="ECO:0000313" key="4">
    <source>
        <dbReference type="EMBL" id="KAH7575400.1"/>
    </source>
</evidence>
<dbReference type="PANTHER" id="PTHR31928">
    <property type="entry name" value="EXPRESSED PROTEIN"/>
    <property type="match status" value="1"/>
</dbReference>
<dbReference type="Proteomes" id="UP000827721">
    <property type="component" value="Unassembled WGS sequence"/>
</dbReference>
<reference evidence="4 5" key="1">
    <citation type="submission" date="2021-02" db="EMBL/GenBank/DDBJ databases">
        <title>Plant Genome Project.</title>
        <authorList>
            <person name="Zhang R.-G."/>
        </authorList>
    </citation>
    <scope>NUCLEOTIDE SEQUENCE [LARGE SCALE GENOMIC DNA]</scope>
    <source>
        <tissue evidence="4">Leaves</tissue>
    </source>
</reference>
<accession>A0ABQ8IFJ2</accession>
<dbReference type="Pfam" id="PF06075">
    <property type="entry name" value="DUF936"/>
    <property type="match status" value="1"/>
</dbReference>
<organism evidence="4 5">
    <name type="scientific">Xanthoceras sorbifolium</name>
    <dbReference type="NCBI Taxonomy" id="99658"/>
    <lineage>
        <taxon>Eukaryota</taxon>
        <taxon>Viridiplantae</taxon>
        <taxon>Streptophyta</taxon>
        <taxon>Embryophyta</taxon>
        <taxon>Tracheophyta</taxon>
        <taxon>Spermatophyta</taxon>
        <taxon>Magnoliopsida</taxon>
        <taxon>eudicotyledons</taxon>
        <taxon>Gunneridae</taxon>
        <taxon>Pentapetalae</taxon>
        <taxon>rosids</taxon>
        <taxon>malvids</taxon>
        <taxon>Sapindales</taxon>
        <taxon>Sapindaceae</taxon>
        <taxon>Xanthoceroideae</taxon>
        <taxon>Xanthoceras</taxon>
    </lineage>
</organism>
<dbReference type="InterPro" id="IPR049172">
    <property type="entry name" value="DUF6857_pln"/>
</dbReference>
<dbReference type="EMBL" id="JAFEMO010000002">
    <property type="protein sequence ID" value="KAH7575400.1"/>
    <property type="molecule type" value="Genomic_DNA"/>
</dbReference>
<dbReference type="PANTHER" id="PTHR31928:SF12">
    <property type="entry name" value="DUF3741 DOMAIN-CONTAINING PROTEIN"/>
    <property type="match status" value="1"/>
</dbReference>
<keyword evidence="5" id="KW-1185">Reference proteome</keyword>
<evidence type="ECO:0000259" key="2">
    <source>
        <dbReference type="Pfam" id="PF06075"/>
    </source>
</evidence>